<proteinExistence type="inferred from homology"/>
<dbReference type="PANTHER" id="PTHR12771:SF51">
    <property type="entry name" value="LD01482P"/>
    <property type="match status" value="1"/>
</dbReference>
<keyword evidence="5" id="KW-0479">Metal-binding</keyword>
<gene>
    <name evidence="12" type="ORF">N0F65_005163</name>
</gene>
<dbReference type="InterPro" id="IPR006816">
    <property type="entry name" value="ELMO_dom"/>
</dbReference>
<reference evidence="12" key="1">
    <citation type="submission" date="2022-11" db="EMBL/GenBank/DDBJ databases">
        <authorList>
            <person name="Morgan W.R."/>
            <person name="Tartar A."/>
        </authorList>
    </citation>
    <scope>NUCLEOTIDE SEQUENCE</scope>
    <source>
        <strain evidence="12">ARSEF 373</strain>
    </source>
</reference>
<evidence type="ECO:0000256" key="6">
    <source>
        <dbReference type="ARBA" id="ARBA00022771"/>
    </source>
</evidence>
<evidence type="ECO:0000256" key="8">
    <source>
        <dbReference type="ARBA" id="ARBA00023242"/>
    </source>
</evidence>
<dbReference type="PANTHER" id="PTHR12771">
    <property type="entry name" value="ENGULFMENT AND CELL MOTILITY"/>
    <property type="match status" value="1"/>
</dbReference>
<comment type="similarity">
    <text evidence="9">Belongs to the ZNF593/BUD20 C2H2-type zinc-finger protein family.</text>
</comment>
<evidence type="ECO:0000256" key="1">
    <source>
        <dbReference type="ARBA" id="ARBA00004123"/>
    </source>
</evidence>
<evidence type="ECO:0000256" key="7">
    <source>
        <dbReference type="ARBA" id="ARBA00022833"/>
    </source>
</evidence>
<dbReference type="GO" id="GO:0043021">
    <property type="term" value="F:ribonucleoprotein complex binding"/>
    <property type="evidence" value="ECO:0007669"/>
    <property type="project" value="UniProtKB-ARBA"/>
</dbReference>
<keyword evidence="13" id="KW-1185">Reference proteome</keyword>
<dbReference type="GO" id="GO:0042254">
    <property type="term" value="P:ribosome biogenesis"/>
    <property type="evidence" value="ECO:0007669"/>
    <property type="project" value="UniProtKB-KW"/>
</dbReference>
<dbReference type="Proteomes" id="UP001146120">
    <property type="component" value="Unassembled WGS sequence"/>
</dbReference>
<keyword evidence="6" id="KW-0863">Zinc-finger</keyword>
<dbReference type="PROSITE" id="PS51335">
    <property type="entry name" value="ELMO"/>
    <property type="match status" value="1"/>
</dbReference>
<dbReference type="FunFam" id="3.30.160.60:FF:000299">
    <property type="entry name" value="Zinc finger protein 593"/>
    <property type="match status" value="1"/>
</dbReference>
<accession>A0AAV2YVH8</accession>
<dbReference type="InterPro" id="IPR013087">
    <property type="entry name" value="Znf_C2H2_type"/>
</dbReference>
<name>A0AAV2YVH8_9STRA</name>
<organism evidence="12 13">
    <name type="scientific">Lagenidium giganteum</name>
    <dbReference type="NCBI Taxonomy" id="4803"/>
    <lineage>
        <taxon>Eukaryota</taxon>
        <taxon>Sar</taxon>
        <taxon>Stramenopiles</taxon>
        <taxon>Oomycota</taxon>
        <taxon>Peronosporomycetes</taxon>
        <taxon>Pythiales</taxon>
        <taxon>Pythiaceae</taxon>
    </lineage>
</organism>
<dbReference type="GO" id="GO:0005737">
    <property type="term" value="C:cytoplasm"/>
    <property type="evidence" value="ECO:0007669"/>
    <property type="project" value="UniProtKB-SubCell"/>
</dbReference>
<feature type="domain" description="ELMO" evidence="11">
    <location>
        <begin position="127"/>
        <end position="293"/>
    </location>
</feature>
<comment type="caution">
    <text evidence="12">The sequence shown here is derived from an EMBL/GenBank/DDBJ whole genome shotgun (WGS) entry which is preliminary data.</text>
</comment>
<evidence type="ECO:0000259" key="11">
    <source>
        <dbReference type="PROSITE" id="PS51335"/>
    </source>
</evidence>
<keyword evidence="8" id="KW-0539">Nucleus</keyword>
<evidence type="ECO:0000256" key="10">
    <source>
        <dbReference type="SAM" id="MobiDB-lite"/>
    </source>
</evidence>
<dbReference type="GO" id="GO:0008270">
    <property type="term" value="F:zinc ion binding"/>
    <property type="evidence" value="ECO:0007669"/>
    <property type="project" value="UniProtKB-KW"/>
</dbReference>
<evidence type="ECO:0000313" key="12">
    <source>
        <dbReference type="EMBL" id="DAZ98005.1"/>
    </source>
</evidence>
<dbReference type="Pfam" id="PF12171">
    <property type="entry name" value="zf-C2H2_jaz"/>
    <property type="match status" value="1"/>
</dbReference>
<evidence type="ECO:0000256" key="3">
    <source>
        <dbReference type="ARBA" id="ARBA00022490"/>
    </source>
</evidence>
<keyword evidence="4" id="KW-0690">Ribosome biogenesis</keyword>
<dbReference type="PROSITE" id="PS00028">
    <property type="entry name" value="ZINC_FINGER_C2H2_1"/>
    <property type="match status" value="1"/>
</dbReference>
<evidence type="ECO:0000256" key="2">
    <source>
        <dbReference type="ARBA" id="ARBA00004496"/>
    </source>
</evidence>
<evidence type="ECO:0000256" key="9">
    <source>
        <dbReference type="ARBA" id="ARBA00038064"/>
    </source>
</evidence>
<feature type="region of interest" description="Disordered" evidence="10">
    <location>
        <begin position="297"/>
        <end position="318"/>
    </location>
</feature>
<evidence type="ECO:0000256" key="5">
    <source>
        <dbReference type="ARBA" id="ARBA00022723"/>
    </source>
</evidence>
<sequence length="433" mass="49047">MDQLVFGQSELQRICSAANGDTRGQMLQFRTALALSSAFIHTCNVVFDFEPFEVGWGDWDVHLSKVDTVAKEVAQKGSVDEHNVVYVVEHSGVLNLRSCLHRCSFANRTFAQLFSLKDQPYDSSNAKHEATLEQLWSNLKPDVRRSGGRITKEWGEIGFQGTDPMTDFRGMGILSLHQLVHFTAKYSVEAQRALADSNHPTRWYPFSVAGINITGFIVDLIRERLLDPLVYEFADVHNPGSDISLENGVNAVNDFYSTIFTRFNDLWVRSNPRDAMMFPVIFNSLKDTIRHELKAQAHQRGNSASNMGGPKQRKKGAHCKKKYYKRSHATKCRARDIDQIQDDLKVEVATGKKMEFEKDEDLPGLGQYYCTPCARHFIDAKTRDVHLATKVHKRRMKDVAQKQYTHAEAAMAAGKTIEKYTPAHPDASSKMEE</sequence>
<dbReference type="InterPro" id="IPR036236">
    <property type="entry name" value="Znf_C2H2_sf"/>
</dbReference>
<keyword evidence="3" id="KW-0963">Cytoplasm</keyword>
<dbReference type="EMBL" id="DAKRPA010000119">
    <property type="protein sequence ID" value="DAZ98005.1"/>
    <property type="molecule type" value="Genomic_DNA"/>
</dbReference>
<dbReference type="GO" id="GO:0005634">
    <property type="term" value="C:nucleus"/>
    <property type="evidence" value="ECO:0007669"/>
    <property type="project" value="UniProtKB-SubCell"/>
</dbReference>
<reference evidence="12" key="2">
    <citation type="journal article" date="2023" name="Microbiol Resour">
        <title>Decontamination and Annotation of the Draft Genome Sequence of the Oomycete Lagenidium giganteum ARSEF 373.</title>
        <authorList>
            <person name="Morgan W.R."/>
            <person name="Tartar A."/>
        </authorList>
    </citation>
    <scope>NUCLEOTIDE SEQUENCE</scope>
    <source>
        <strain evidence="12">ARSEF 373</strain>
    </source>
</reference>
<keyword evidence="7" id="KW-0862">Zinc</keyword>
<dbReference type="Gene3D" id="3.30.160.60">
    <property type="entry name" value="Classic Zinc Finger"/>
    <property type="match status" value="1"/>
</dbReference>
<evidence type="ECO:0000313" key="13">
    <source>
        <dbReference type="Proteomes" id="UP001146120"/>
    </source>
</evidence>
<dbReference type="SUPFAM" id="SSF57667">
    <property type="entry name" value="beta-beta-alpha zinc fingers"/>
    <property type="match status" value="1"/>
</dbReference>
<dbReference type="AlphaFoldDB" id="A0AAV2YVH8"/>
<dbReference type="InterPro" id="IPR050868">
    <property type="entry name" value="ELMO_domain-containing"/>
</dbReference>
<evidence type="ECO:0000256" key="4">
    <source>
        <dbReference type="ARBA" id="ARBA00022517"/>
    </source>
</evidence>
<protein>
    <recommendedName>
        <fullName evidence="11">ELMO domain-containing protein</fullName>
    </recommendedName>
</protein>
<dbReference type="Pfam" id="PF04727">
    <property type="entry name" value="ELMO_CED12"/>
    <property type="match status" value="1"/>
</dbReference>
<dbReference type="InterPro" id="IPR022755">
    <property type="entry name" value="Znf_C2H2_jaz"/>
</dbReference>
<comment type="subcellular location">
    <subcellularLocation>
        <location evidence="2">Cytoplasm</location>
    </subcellularLocation>
    <subcellularLocation>
        <location evidence="1">Nucleus</location>
    </subcellularLocation>
</comment>